<dbReference type="InterPro" id="IPR011333">
    <property type="entry name" value="SKP1/BTB/POZ_sf"/>
</dbReference>
<evidence type="ECO:0000313" key="2">
    <source>
        <dbReference type="EMBL" id="TPX57469.1"/>
    </source>
</evidence>
<evidence type="ECO:0000256" key="1">
    <source>
        <dbReference type="SAM" id="MobiDB-lite"/>
    </source>
</evidence>
<reference evidence="2 3" key="1">
    <citation type="journal article" date="2019" name="Sci. Rep.">
        <title>Comparative genomics of chytrid fungi reveal insights into the obligate biotrophic and pathogenic lifestyle of Synchytrium endobioticum.</title>
        <authorList>
            <person name="van de Vossenberg B.T.L.H."/>
            <person name="Warris S."/>
            <person name="Nguyen H.D.T."/>
            <person name="van Gent-Pelzer M.P.E."/>
            <person name="Joly D.L."/>
            <person name="van de Geest H.C."/>
            <person name="Bonants P.J.M."/>
            <person name="Smith D.S."/>
            <person name="Levesque C.A."/>
            <person name="van der Lee T.A.J."/>
        </authorList>
    </citation>
    <scope>NUCLEOTIDE SEQUENCE [LARGE SCALE GENOMIC DNA]</scope>
    <source>
        <strain evidence="2 3">CBS 809.83</strain>
    </source>
</reference>
<evidence type="ECO:0000313" key="3">
    <source>
        <dbReference type="Proteomes" id="UP000318582"/>
    </source>
</evidence>
<feature type="compositionally biased region" description="Low complexity" evidence="1">
    <location>
        <begin position="537"/>
        <end position="548"/>
    </location>
</feature>
<dbReference type="Proteomes" id="UP000318582">
    <property type="component" value="Unassembled WGS sequence"/>
</dbReference>
<dbReference type="PANTHER" id="PTHR47369:SF2">
    <property type="entry name" value="BTB_POZ DOMAIN-CONTAINING PROTEIN 2"/>
    <property type="match status" value="1"/>
</dbReference>
<protein>
    <submittedName>
        <fullName evidence="2">Uncharacterized protein</fullName>
    </submittedName>
</protein>
<comment type="caution">
    <text evidence="2">The sequence shown here is derived from an EMBL/GenBank/DDBJ whole genome shotgun (WGS) entry which is preliminary data.</text>
</comment>
<feature type="region of interest" description="Disordered" evidence="1">
    <location>
        <begin position="537"/>
        <end position="561"/>
    </location>
</feature>
<gene>
    <name evidence="2" type="ORF">PhCBS80983_g03820</name>
</gene>
<proteinExistence type="predicted"/>
<accession>A0A507E067</accession>
<feature type="region of interest" description="Disordered" evidence="1">
    <location>
        <begin position="1"/>
        <end position="20"/>
    </location>
</feature>
<sequence length="742" mass="81747">MLSAQRAPSPAVKPSDDVSEMQDAEELRTANFHAAFTTGRFSDILIISHDHVYRLHRVMLMQSPFFRRLLLDETGSEVVVVEGSLCIEIGGDWRVVREGMDISLEDLYMPPSYRSKKVNTTNVLAVLPAACFLELESLARHCVSTILGTLARETVIDYAVQLERLRLPVRDAPSPYGPKHAYTKLFGQCLTQLSDAILSFLCGVINAGLCTDADAEALLDEHEDAVSAETLLVQLPLCWIRRVLESDLLCVPNEYERYELVKRVVKMRRVTTRQEEVIYVKPEGDQVEESQEDVDVSMWSEADTSSIAGTRRANTPSHVADLVTRNAIAAEGVFRLRSYVGSLLTRVVSSSSSVNSNAPKSNDRKRKRRPSDVENFSPSDTEEEEFVEAVEHIATPQSSGRRTPILRTPRRSPVISAARPPRSTSSVVHTHFGPGTLPPTAQASAEDTVMAGVFQTAIVYTYMTFPQLELVKKDGIVPDAVVLESFWMQAELMNGGNAGLGGLNGRGLPSLGRNFGKFRFAVEFRDIYDYFFGPSARSSSAGKGKGPSIYPNAAEDAERNAPKRKDIMISKSVVCAGLQYRVLLSIAKDEEEDKENGPTGSEALSPRRTEEPPTGRPVLRALLQRNKIGESKRNRQSGDDKSSTSSAQKMRASASTPGPSISYRIFMFNRDDFMGRRGEGESAASTPRECKPKGRNWDAFVDPVTACDFDGDGFVRGFVVPEPSNAKDAASGMWAVVVIDFK</sequence>
<feature type="compositionally biased region" description="Basic and acidic residues" evidence="1">
    <location>
        <begin position="627"/>
        <end position="642"/>
    </location>
</feature>
<dbReference type="Gene3D" id="3.30.710.10">
    <property type="entry name" value="Potassium Channel Kv1.1, Chain A"/>
    <property type="match status" value="1"/>
</dbReference>
<feature type="compositionally biased region" description="Polar residues" evidence="1">
    <location>
        <begin position="643"/>
        <end position="658"/>
    </location>
</feature>
<keyword evidence="3" id="KW-1185">Reference proteome</keyword>
<dbReference type="PANTHER" id="PTHR47369">
    <property type="entry name" value="BTB/POZ DOMAIN-CONTAINING PROTEIN"/>
    <property type="match status" value="1"/>
</dbReference>
<feature type="region of interest" description="Disordered" evidence="1">
    <location>
        <begin position="589"/>
        <end position="658"/>
    </location>
</feature>
<dbReference type="AlphaFoldDB" id="A0A507E067"/>
<dbReference type="EMBL" id="QEAQ01000052">
    <property type="protein sequence ID" value="TPX57469.1"/>
    <property type="molecule type" value="Genomic_DNA"/>
</dbReference>
<dbReference type="SUPFAM" id="SSF54695">
    <property type="entry name" value="POZ domain"/>
    <property type="match status" value="1"/>
</dbReference>
<organism evidence="2 3">
    <name type="scientific">Powellomyces hirtus</name>
    <dbReference type="NCBI Taxonomy" id="109895"/>
    <lineage>
        <taxon>Eukaryota</taxon>
        <taxon>Fungi</taxon>
        <taxon>Fungi incertae sedis</taxon>
        <taxon>Chytridiomycota</taxon>
        <taxon>Chytridiomycota incertae sedis</taxon>
        <taxon>Chytridiomycetes</taxon>
        <taxon>Spizellomycetales</taxon>
        <taxon>Powellomycetaceae</taxon>
        <taxon>Powellomyces</taxon>
    </lineage>
</organism>
<name>A0A507E067_9FUNG</name>
<feature type="region of interest" description="Disordered" evidence="1">
    <location>
        <begin position="350"/>
        <end position="406"/>
    </location>
</feature>